<dbReference type="AlphaFoldDB" id="I0WH03"/>
<keyword evidence="2" id="KW-0689">Ribosomal protein</keyword>
<evidence type="ECO:0000313" key="5">
    <source>
        <dbReference type="Proteomes" id="UP000005938"/>
    </source>
</evidence>
<dbReference type="OrthoDB" id="965797at2"/>
<keyword evidence="5" id="KW-1185">Reference proteome</keyword>
<name>I0WH03_9FLAO</name>
<protein>
    <recommendedName>
        <fullName evidence="6">30S ribosomal protein THX</fullName>
    </recommendedName>
</protein>
<accession>I0WH03</accession>
<dbReference type="NCBIfam" id="TIGR04560">
    <property type="entry name" value="ribo_THX"/>
    <property type="match status" value="1"/>
</dbReference>
<proteinExistence type="inferred from homology"/>
<evidence type="ECO:0000313" key="4">
    <source>
        <dbReference type="EMBL" id="EID75669.1"/>
    </source>
</evidence>
<dbReference type="Pfam" id="PF17070">
    <property type="entry name" value="Thx"/>
    <property type="match status" value="1"/>
</dbReference>
<evidence type="ECO:0008006" key="6">
    <source>
        <dbReference type="Google" id="ProtNLM"/>
    </source>
</evidence>
<dbReference type="GO" id="GO:0005840">
    <property type="term" value="C:ribosome"/>
    <property type="evidence" value="ECO:0007669"/>
    <property type="project" value="UniProtKB-KW"/>
</dbReference>
<dbReference type="Proteomes" id="UP000005938">
    <property type="component" value="Unassembled WGS sequence"/>
</dbReference>
<reference evidence="4 5" key="1">
    <citation type="journal article" date="2012" name="J. Bacteriol.">
        <title>Genome Sequence of the Halotolerant Bacterium Imtechella halotolerans K1T.</title>
        <authorList>
            <person name="Kumar S."/>
            <person name="Vikram S."/>
            <person name="Subramanian S."/>
            <person name="Raghava G.P."/>
            <person name="Pinnaka A.K."/>
        </authorList>
    </citation>
    <scope>NUCLEOTIDE SEQUENCE [LARGE SCALE GENOMIC DNA]</scope>
    <source>
        <strain evidence="4 5">K1</strain>
    </source>
</reference>
<comment type="caution">
    <text evidence="4">The sequence shown here is derived from an EMBL/GenBank/DDBJ whole genome shotgun (WGS) entry which is preliminary data.</text>
</comment>
<dbReference type="InterPro" id="IPR030826">
    <property type="entry name" value="Ribosomal_bTHX/bTHXc/bTHXm"/>
</dbReference>
<evidence type="ECO:0000256" key="3">
    <source>
        <dbReference type="ARBA" id="ARBA00023274"/>
    </source>
</evidence>
<dbReference type="RefSeq" id="WP_008238282.1">
    <property type="nucleotide sequence ID" value="NZ_AJJU01000004.1"/>
</dbReference>
<gene>
    <name evidence="4" type="ORF">W5A_05623</name>
</gene>
<dbReference type="PATRIC" id="fig|946077.3.peg.1143"/>
<evidence type="ECO:0000256" key="1">
    <source>
        <dbReference type="ARBA" id="ARBA00010834"/>
    </source>
</evidence>
<dbReference type="GO" id="GO:1990904">
    <property type="term" value="C:ribonucleoprotein complex"/>
    <property type="evidence" value="ECO:0007669"/>
    <property type="project" value="UniProtKB-KW"/>
</dbReference>
<dbReference type="STRING" id="946077.W5A_05623"/>
<keyword evidence="3" id="KW-0687">Ribonucleoprotein</keyword>
<dbReference type="EMBL" id="AJJU01000004">
    <property type="protein sequence ID" value="EID75669.1"/>
    <property type="molecule type" value="Genomic_DNA"/>
</dbReference>
<organism evidence="4 5">
    <name type="scientific">Imtechella halotolerans K1</name>
    <dbReference type="NCBI Taxonomy" id="946077"/>
    <lineage>
        <taxon>Bacteria</taxon>
        <taxon>Pseudomonadati</taxon>
        <taxon>Bacteroidota</taxon>
        <taxon>Flavobacteriia</taxon>
        <taxon>Flavobacteriales</taxon>
        <taxon>Flavobacteriaceae</taxon>
        <taxon>Imtechella</taxon>
    </lineage>
</organism>
<evidence type="ECO:0000256" key="2">
    <source>
        <dbReference type="ARBA" id="ARBA00022980"/>
    </source>
</evidence>
<sequence>MGKGDKKTRRGKIIMGSYGRLRPKRGAFKIKPKPVKTETVNNS</sequence>
<dbReference type="InterPro" id="IPR031414">
    <property type="entry name" value="Ribosomal_bTHX"/>
</dbReference>
<comment type="similarity">
    <text evidence="1">Belongs to the bacterial ribosomal protein bTHX family.</text>
</comment>